<dbReference type="RefSeq" id="XP_001803668.1">
    <property type="nucleotide sequence ID" value="XM_001803616.1"/>
</dbReference>
<reference evidence="4" key="1">
    <citation type="journal article" date="2021" name="BMC Genomics">
        <title>Chromosome-level genome assembly and manually-curated proteome of model necrotroph Parastagonospora nodorum Sn15 reveals a genome-wide trove of candidate effector homologs, and redundancy of virulence-related functions within an accessory chromosome.</title>
        <authorList>
            <person name="Bertazzoni S."/>
            <person name="Jones D.A.B."/>
            <person name="Phan H.T."/>
            <person name="Tan K.-C."/>
            <person name="Hane J.K."/>
        </authorList>
    </citation>
    <scope>NUCLEOTIDE SEQUENCE [LARGE SCALE GENOMIC DNA]</scope>
    <source>
        <strain evidence="4">SN15 / ATCC MYA-4574 / FGSC 10173)</strain>
    </source>
</reference>
<evidence type="ECO:0000313" key="4">
    <source>
        <dbReference type="Proteomes" id="UP000663193"/>
    </source>
</evidence>
<dbReference type="VEuPathDB" id="FungiDB:JI435_134540"/>
<sequence length="282" mass="31999">MEATTDLQYSPTTSQHIQVGGRVDEVCARLSFTTTHTCHRLTYSPISNTHPLNPSFQQINMSTPTIDPHIISPPVLPLALRAKNDADRLWAEHAFHEPNLLIVPTYLRSRPRTAYHTRIQMELMRNWQLDIARSITSVEAFLFTPEYEYMKERAEVLGGKIRCWKSEVERLEGKIPKVKREVVETKTKAPEVNHGFSKSTVVIPFEKGMKRGAEEEGEGDMTVKKARVDEGGKGNVEVEGEMMVVLVEKVRADSVDVAEEKEKDDEEMGTVEETSPEKLDHE</sequence>
<keyword evidence="4" id="KW-1185">Reference proteome</keyword>
<proteinExistence type="predicted"/>
<evidence type="ECO:0000256" key="1">
    <source>
        <dbReference type="SAM" id="Coils"/>
    </source>
</evidence>
<accession>A0A7U2IA33</accession>
<feature type="region of interest" description="Disordered" evidence="2">
    <location>
        <begin position="255"/>
        <end position="282"/>
    </location>
</feature>
<protein>
    <submittedName>
        <fullName evidence="3">Uncharacterized protein</fullName>
    </submittedName>
</protein>
<gene>
    <name evidence="3" type="ORF">JI435_134540</name>
</gene>
<feature type="coiled-coil region" evidence="1">
    <location>
        <begin position="161"/>
        <end position="188"/>
    </location>
</feature>
<dbReference type="Proteomes" id="UP000663193">
    <property type="component" value="Chromosome 19"/>
</dbReference>
<evidence type="ECO:0000313" key="3">
    <source>
        <dbReference type="EMBL" id="QRD06034.1"/>
    </source>
</evidence>
<dbReference type="EMBL" id="CP069041">
    <property type="protein sequence ID" value="QRD06034.1"/>
    <property type="molecule type" value="Genomic_DNA"/>
</dbReference>
<keyword evidence="1" id="KW-0175">Coiled coil</keyword>
<evidence type="ECO:0000256" key="2">
    <source>
        <dbReference type="SAM" id="MobiDB-lite"/>
    </source>
</evidence>
<organism evidence="3 4">
    <name type="scientific">Phaeosphaeria nodorum (strain SN15 / ATCC MYA-4574 / FGSC 10173)</name>
    <name type="common">Glume blotch fungus</name>
    <name type="synonym">Parastagonospora nodorum</name>
    <dbReference type="NCBI Taxonomy" id="321614"/>
    <lineage>
        <taxon>Eukaryota</taxon>
        <taxon>Fungi</taxon>
        <taxon>Dikarya</taxon>
        <taxon>Ascomycota</taxon>
        <taxon>Pezizomycotina</taxon>
        <taxon>Dothideomycetes</taxon>
        <taxon>Pleosporomycetidae</taxon>
        <taxon>Pleosporales</taxon>
        <taxon>Pleosporineae</taxon>
        <taxon>Phaeosphaeriaceae</taxon>
        <taxon>Parastagonospora</taxon>
    </lineage>
</organism>
<dbReference type="AlphaFoldDB" id="A0A7U2IA33"/>
<dbReference type="KEGG" id="pno:SNOG_13454"/>
<name>A0A7U2IA33_PHANO</name>